<organism evidence="9 10">
    <name type="scientific">Sedimentisphaera cyanobacteriorum</name>
    <dbReference type="NCBI Taxonomy" id="1940790"/>
    <lineage>
        <taxon>Bacteria</taxon>
        <taxon>Pseudomonadati</taxon>
        <taxon>Planctomycetota</taxon>
        <taxon>Phycisphaerae</taxon>
        <taxon>Sedimentisphaerales</taxon>
        <taxon>Sedimentisphaeraceae</taxon>
        <taxon>Sedimentisphaera</taxon>
    </lineage>
</organism>
<reference evidence="10" key="1">
    <citation type="submission" date="2017-02" db="EMBL/GenBank/DDBJ databases">
        <title>Comparative genomics and description of representatives of a novel lineage of planctomycetes thriving in anoxic sediments.</title>
        <authorList>
            <person name="Spring S."/>
            <person name="Bunk B."/>
            <person name="Sproer C."/>
            <person name="Klenk H.-P."/>
        </authorList>
    </citation>
    <scope>NUCLEOTIDE SEQUENCE [LARGE SCALE GENOMIC DNA]</scope>
    <source>
        <strain evidence="10">L21-RPul-D3</strain>
    </source>
</reference>
<dbReference type="PANTHER" id="PTHR47737">
    <property type="entry name" value="GLYCINE BETAINE/PROLINE BETAINE TRANSPORT SYSTEM PERMEASE PROTEIN PROW"/>
    <property type="match status" value="1"/>
</dbReference>
<feature type="transmembrane region" description="Helical" evidence="7">
    <location>
        <begin position="68"/>
        <end position="86"/>
    </location>
</feature>
<evidence type="ECO:0000256" key="7">
    <source>
        <dbReference type="RuleBase" id="RU363032"/>
    </source>
</evidence>
<dbReference type="KEGG" id="pbu:L21SP3_01084"/>
<dbReference type="GO" id="GO:0043190">
    <property type="term" value="C:ATP-binding cassette (ABC) transporter complex"/>
    <property type="evidence" value="ECO:0007669"/>
    <property type="project" value="TreeGrafter"/>
</dbReference>
<evidence type="ECO:0000313" key="9">
    <source>
        <dbReference type="EMBL" id="AQQ09281.1"/>
    </source>
</evidence>
<comment type="subcellular location">
    <subcellularLocation>
        <location evidence="1 7">Cell membrane</location>
        <topology evidence="1 7">Multi-pass membrane protein</topology>
    </subcellularLocation>
</comment>
<dbReference type="Gene3D" id="1.10.3720.10">
    <property type="entry name" value="MetI-like"/>
    <property type="match status" value="1"/>
</dbReference>
<feature type="transmembrane region" description="Helical" evidence="7">
    <location>
        <begin position="136"/>
        <end position="163"/>
    </location>
</feature>
<keyword evidence="6 7" id="KW-0472">Membrane</keyword>
<evidence type="ECO:0000256" key="1">
    <source>
        <dbReference type="ARBA" id="ARBA00004651"/>
    </source>
</evidence>
<feature type="domain" description="ABC transmembrane type-1" evidence="8">
    <location>
        <begin position="89"/>
        <end position="268"/>
    </location>
</feature>
<evidence type="ECO:0000256" key="3">
    <source>
        <dbReference type="ARBA" id="ARBA00022475"/>
    </source>
</evidence>
<dbReference type="GO" id="GO:0031460">
    <property type="term" value="P:glycine betaine transport"/>
    <property type="evidence" value="ECO:0007669"/>
    <property type="project" value="TreeGrafter"/>
</dbReference>
<keyword evidence="4 7" id="KW-0812">Transmembrane</keyword>
<dbReference type="GO" id="GO:0015871">
    <property type="term" value="P:choline transport"/>
    <property type="evidence" value="ECO:0007669"/>
    <property type="project" value="TreeGrafter"/>
</dbReference>
<evidence type="ECO:0000256" key="4">
    <source>
        <dbReference type="ARBA" id="ARBA00022692"/>
    </source>
</evidence>
<evidence type="ECO:0000313" key="10">
    <source>
        <dbReference type="Proteomes" id="UP000188273"/>
    </source>
</evidence>
<dbReference type="RefSeq" id="WP_118084521.1">
    <property type="nucleotide sequence ID" value="NZ_CP019633.1"/>
</dbReference>
<evidence type="ECO:0000256" key="6">
    <source>
        <dbReference type="ARBA" id="ARBA00023136"/>
    </source>
</evidence>
<gene>
    <name evidence="9" type="primary">opuAB</name>
    <name evidence="9" type="ORF">L21SP3_01084</name>
</gene>
<dbReference type="Proteomes" id="UP000188273">
    <property type="component" value="Chromosome"/>
</dbReference>
<dbReference type="CDD" id="cd06261">
    <property type="entry name" value="TM_PBP2"/>
    <property type="match status" value="1"/>
</dbReference>
<feature type="transmembrane region" description="Helical" evidence="7">
    <location>
        <begin position="45"/>
        <end position="61"/>
    </location>
</feature>
<dbReference type="InterPro" id="IPR035906">
    <property type="entry name" value="MetI-like_sf"/>
</dbReference>
<evidence type="ECO:0000259" key="8">
    <source>
        <dbReference type="PROSITE" id="PS50928"/>
    </source>
</evidence>
<dbReference type="AlphaFoldDB" id="A0A1Q2HPM2"/>
<proteinExistence type="inferred from homology"/>
<sequence>MNLKIGDTFEKGINWLTDNFEGFFDGINQGVGTLIDSLETTFTGANPWVLIGILVVLAWYLKGWKNFHYPIMTLIGFAVIVGMGLWEATVQTLALVLVATFIALLIGIPVGIFAGRSEKAETVVRPILDFMQTMPAFVYLIPAVLFFELGKVPGAMATVIFAMPPAVRLTSLGLRHVPKEVMEAAVSFGSTTTQQLVKVQLPSALPSILAGINQTIMLSLSMVVIAAMIGAGGLGKQVLFGITQLKIGLGFEAGLSVVILAIYLDRVTQAMGEKWGNR</sequence>
<dbReference type="PANTHER" id="PTHR47737:SF1">
    <property type="entry name" value="GLYCINE BETAINE_PROLINE BETAINE TRANSPORT SYSTEM PERMEASE PROTEIN PROW"/>
    <property type="match status" value="1"/>
</dbReference>
<keyword evidence="3" id="KW-1003">Cell membrane</keyword>
<accession>A0A1Q2HPM2</accession>
<evidence type="ECO:0000256" key="5">
    <source>
        <dbReference type="ARBA" id="ARBA00022989"/>
    </source>
</evidence>
<dbReference type="Pfam" id="PF00528">
    <property type="entry name" value="BPD_transp_1"/>
    <property type="match status" value="1"/>
</dbReference>
<dbReference type="InterPro" id="IPR000515">
    <property type="entry name" value="MetI-like"/>
</dbReference>
<dbReference type="EMBL" id="CP019633">
    <property type="protein sequence ID" value="AQQ09281.1"/>
    <property type="molecule type" value="Genomic_DNA"/>
</dbReference>
<feature type="transmembrane region" description="Helical" evidence="7">
    <location>
        <begin position="247"/>
        <end position="264"/>
    </location>
</feature>
<evidence type="ECO:0000256" key="2">
    <source>
        <dbReference type="ARBA" id="ARBA00022448"/>
    </source>
</evidence>
<comment type="similarity">
    <text evidence="7">Belongs to the binding-protein-dependent transport system permease family.</text>
</comment>
<keyword evidence="2 7" id="KW-0813">Transport</keyword>
<dbReference type="GO" id="GO:0015226">
    <property type="term" value="F:carnitine transmembrane transporter activity"/>
    <property type="evidence" value="ECO:0007669"/>
    <property type="project" value="TreeGrafter"/>
</dbReference>
<protein>
    <submittedName>
        <fullName evidence="9">Glycine betaine transport system permease protein OpuAB</fullName>
    </submittedName>
</protein>
<keyword evidence="5 7" id="KW-1133">Transmembrane helix</keyword>
<name>A0A1Q2HPM2_9BACT</name>
<dbReference type="PROSITE" id="PS50928">
    <property type="entry name" value="ABC_TM1"/>
    <property type="match status" value="1"/>
</dbReference>
<dbReference type="OrthoDB" id="9801163at2"/>
<dbReference type="SUPFAM" id="SSF161098">
    <property type="entry name" value="MetI-like"/>
    <property type="match status" value="1"/>
</dbReference>
<dbReference type="GO" id="GO:0005275">
    <property type="term" value="F:amine transmembrane transporter activity"/>
    <property type="evidence" value="ECO:0007669"/>
    <property type="project" value="TreeGrafter"/>
</dbReference>
<keyword evidence="10" id="KW-1185">Reference proteome</keyword>
<feature type="transmembrane region" description="Helical" evidence="7">
    <location>
        <begin position="216"/>
        <end position="235"/>
    </location>
</feature>
<dbReference type="STRING" id="1940790.L21SP3_01084"/>
<feature type="transmembrane region" description="Helical" evidence="7">
    <location>
        <begin position="92"/>
        <end position="115"/>
    </location>
</feature>
<dbReference type="FunFam" id="1.10.3720.10:FF:000001">
    <property type="entry name" value="Glycine betaine ABC transporter, permease"/>
    <property type="match status" value="1"/>
</dbReference>